<dbReference type="VEuPathDB" id="VectorBase:AEPI011512"/>
<dbReference type="GO" id="GO:0005634">
    <property type="term" value="C:nucleus"/>
    <property type="evidence" value="ECO:0007669"/>
    <property type="project" value="UniProtKB-SubCell"/>
</dbReference>
<accession>A0A182PX25</accession>
<keyword evidence="11" id="KW-1185">Reference proteome</keyword>
<keyword evidence="5" id="KW-0805">Transcription regulation</keyword>
<dbReference type="PANTHER" id="PTHR46481">
    <property type="entry name" value="ZINC FINGER BED DOMAIN-CONTAINING PROTEIN 4"/>
    <property type="match status" value="1"/>
</dbReference>
<keyword evidence="6" id="KW-0804">Transcription</keyword>
<evidence type="ECO:0000313" key="10">
    <source>
        <dbReference type="EnsemblMetazoa" id="AEPI011512-PA"/>
    </source>
</evidence>
<proteinExistence type="predicted"/>
<dbReference type="InterPro" id="IPR036236">
    <property type="entry name" value="Znf_C2H2_sf"/>
</dbReference>
<dbReference type="InterPro" id="IPR007021">
    <property type="entry name" value="DUF659"/>
</dbReference>
<keyword evidence="4" id="KW-0862">Zinc</keyword>
<dbReference type="InterPro" id="IPR012337">
    <property type="entry name" value="RNaseH-like_sf"/>
</dbReference>
<dbReference type="SUPFAM" id="SSF53098">
    <property type="entry name" value="Ribonuclease H-like"/>
    <property type="match status" value="1"/>
</dbReference>
<evidence type="ECO:0000256" key="1">
    <source>
        <dbReference type="ARBA" id="ARBA00004123"/>
    </source>
</evidence>
<organism evidence="10 11">
    <name type="scientific">Anopheles epiroticus</name>
    <dbReference type="NCBI Taxonomy" id="199890"/>
    <lineage>
        <taxon>Eukaryota</taxon>
        <taxon>Metazoa</taxon>
        <taxon>Ecdysozoa</taxon>
        <taxon>Arthropoda</taxon>
        <taxon>Hexapoda</taxon>
        <taxon>Insecta</taxon>
        <taxon>Pterygota</taxon>
        <taxon>Neoptera</taxon>
        <taxon>Endopterygota</taxon>
        <taxon>Diptera</taxon>
        <taxon>Nematocera</taxon>
        <taxon>Culicoidea</taxon>
        <taxon>Culicidae</taxon>
        <taxon>Anophelinae</taxon>
        <taxon>Anopheles</taxon>
    </lineage>
</organism>
<evidence type="ECO:0000313" key="11">
    <source>
        <dbReference type="Proteomes" id="UP000075885"/>
    </source>
</evidence>
<sequence length="222" mass="24758">MAPTNSTTSPIWDHFTQAENGAKCRYCLKVFSFSKGTTSNLKRHLNLVHKTVPYARRQPTTSTAINIDDEAEPSGLNHLQSNQRANENVVIQKLEKVKDKLTTTKAIALTSDGWTNINNTSFMALTGHYIDENFKFQSTLLDCSEFEKIHSGLNIANWIADTINQFGITNKVVAMITDNASNMKAAVKELKLDHIPCFAHTLNLIVQHAVNNSVSVIEEVKK</sequence>
<feature type="domain" description="BED-type" evidence="9">
    <location>
        <begin position="6"/>
        <end position="56"/>
    </location>
</feature>
<keyword evidence="7" id="KW-0539">Nucleus</keyword>
<dbReference type="STRING" id="199890.A0A182PX25"/>
<evidence type="ECO:0000256" key="6">
    <source>
        <dbReference type="ARBA" id="ARBA00023163"/>
    </source>
</evidence>
<evidence type="ECO:0000256" key="8">
    <source>
        <dbReference type="PROSITE-ProRule" id="PRU00027"/>
    </source>
</evidence>
<evidence type="ECO:0000256" key="5">
    <source>
        <dbReference type="ARBA" id="ARBA00023015"/>
    </source>
</evidence>
<evidence type="ECO:0000259" key="9">
    <source>
        <dbReference type="PROSITE" id="PS50808"/>
    </source>
</evidence>
<evidence type="ECO:0000256" key="3">
    <source>
        <dbReference type="ARBA" id="ARBA00022771"/>
    </source>
</evidence>
<evidence type="ECO:0000256" key="7">
    <source>
        <dbReference type="ARBA" id="ARBA00023242"/>
    </source>
</evidence>
<dbReference type="AlphaFoldDB" id="A0A182PX25"/>
<reference evidence="10" key="2">
    <citation type="submission" date="2020-05" db="UniProtKB">
        <authorList>
            <consortium name="EnsemblMetazoa"/>
        </authorList>
    </citation>
    <scope>IDENTIFICATION</scope>
    <source>
        <strain evidence="10">Epiroticus2</strain>
    </source>
</reference>
<comment type="subcellular location">
    <subcellularLocation>
        <location evidence="1">Nucleus</location>
    </subcellularLocation>
</comment>
<dbReference type="GO" id="GO:0009791">
    <property type="term" value="P:post-embryonic development"/>
    <property type="evidence" value="ECO:0007669"/>
    <property type="project" value="UniProtKB-ARBA"/>
</dbReference>
<evidence type="ECO:0000256" key="2">
    <source>
        <dbReference type="ARBA" id="ARBA00022723"/>
    </source>
</evidence>
<dbReference type="InterPro" id="IPR052035">
    <property type="entry name" value="ZnF_BED_domain_contain"/>
</dbReference>
<dbReference type="Pfam" id="PF04937">
    <property type="entry name" value="DUF659"/>
    <property type="match status" value="1"/>
</dbReference>
<evidence type="ECO:0000256" key="4">
    <source>
        <dbReference type="ARBA" id="ARBA00022833"/>
    </source>
</evidence>
<dbReference type="PANTHER" id="PTHR46481:SF10">
    <property type="entry name" value="ZINC FINGER BED DOMAIN-CONTAINING PROTEIN 39"/>
    <property type="match status" value="1"/>
</dbReference>
<dbReference type="SMART" id="SM00614">
    <property type="entry name" value="ZnF_BED"/>
    <property type="match status" value="1"/>
</dbReference>
<dbReference type="InterPro" id="IPR003656">
    <property type="entry name" value="Znf_BED"/>
</dbReference>
<keyword evidence="3 8" id="KW-0863">Zinc-finger</keyword>
<protein>
    <recommendedName>
        <fullName evidence="9">BED-type domain-containing protein</fullName>
    </recommendedName>
</protein>
<dbReference type="Proteomes" id="UP000075885">
    <property type="component" value="Unassembled WGS sequence"/>
</dbReference>
<dbReference type="Pfam" id="PF02892">
    <property type="entry name" value="zf-BED"/>
    <property type="match status" value="1"/>
</dbReference>
<dbReference type="GO" id="GO:0003677">
    <property type="term" value="F:DNA binding"/>
    <property type="evidence" value="ECO:0007669"/>
    <property type="project" value="InterPro"/>
</dbReference>
<dbReference type="PROSITE" id="PS50808">
    <property type="entry name" value="ZF_BED"/>
    <property type="match status" value="1"/>
</dbReference>
<dbReference type="EnsemblMetazoa" id="AEPI011512-RA">
    <property type="protein sequence ID" value="AEPI011512-PA"/>
    <property type="gene ID" value="AEPI011512"/>
</dbReference>
<reference evidence="11" key="1">
    <citation type="submission" date="2013-03" db="EMBL/GenBank/DDBJ databases">
        <title>The Genome Sequence of Anopheles epiroticus epiroticus2.</title>
        <authorList>
            <consortium name="The Broad Institute Genomics Platform"/>
            <person name="Neafsey D.E."/>
            <person name="Howell P."/>
            <person name="Walker B."/>
            <person name="Young S.K."/>
            <person name="Zeng Q."/>
            <person name="Gargeya S."/>
            <person name="Fitzgerald M."/>
            <person name="Haas B."/>
            <person name="Abouelleil A."/>
            <person name="Allen A.W."/>
            <person name="Alvarado L."/>
            <person name="Arachchi H.M."/>
            <person name="Berlin A.M."/>
            <person name="Chapman S.B."/>
            <person name="Gainer-Dewar J."/>
            <person name="Goldberg J."/>
            <person name="Griggs A."/>
            <person name="Gujja S."/>
            <person name="Hansen M."/>
            <person name="Howarth C."/>
            <person name="Imamovic A."/>
            <person name="Ireland A."/>
            <person name="Larimer J."/>
            <person name="McCowan C."/>
            <person name="Murphy C."/>
            <person name="Pearson M."/>
            <person name="Poon T.W."/>
            <person name="Priest M."/>
            <person name="Roberts A."/>
            <person name="Saif S."/>
            <person name="Shea T."/>
            <person name="Sisk P."/>
            <person name="Sykes S."/>
            <person name="Wortman J."/>
            <person name="Nusbaum C."/>
            <person name="Birren B."/>
        </authorList>
    </citation>
    <scope>NUCLEOTIDE SEQUENCE [LARGE SCALE GENOMIC DNA]</scope>
    <source>
        <strain evidence="11">Epiroticus2</strain>
    </source>
</reference>
<keyword evidence="2" id="KW-0479">Metal-binding</keyword>
<name>A0A182PX25_9DIPT</name>
<dbReference type="GO" id="GO:0008270">
    <property type="term" value="F:zinc ion binding"/>
    <property type="evidence" value="ECO:0007669"/>
    <property type="project" value="UniProtKB-KW"/>
</dbReference>
<dbReference type="SUPFAM" id="SSF57667">
    <property type="entry name" value="beta-beta-alpha zinc fingers"/>
    <property type="match status" value="1"/>
</dbReference>